<dbReference type="FunFam" id="1.10.10.10:FF:000001">
    <property type="entry name" value="LysR family transcriptional regulator"/>
    <property type="match status" value="1"/>
</dbReference>
<proteinExistence type="inferred from homology"/>
<dbReference type="GO" id="GO:0000976">
    <property type="term" value="F:transcription cis-regulatory region binding"/>
    <property type="evidence" value="ECO:0007669"/>
    <property type="project" value="TreeGrafter"/>
</dbReference>
<sequence length="292" mass="31772">MTLDQIKIFLAVAERRHVTRAAEILNMTQSAVSSAISTLESQHGVKLFDRVGRGIALTQAGEAFVPQARRLQQEAEVTRQVLGDLSQETRGSLRIQASQTVASYWLPPRLMLLHERHPGVSIDLHVGNTAQAAEAVAKGEADLGFVEGALPDSDLHRQVVARDELVLVMARDHPMARAEDFGAEDYVQMQWILREDGSGTRSETEAHLAEMGLSVANLEVALELPSNEAVLAAVAAGPYVTMLSARAVGAAKGRGLAMRRVTWVAHPARVFAVLSHPKRYKTRAVRALLDVL</sequence>
<dbReference type="Gene3D" id="3.40.190.290">
    <property type="match status" value="1"/>
</dbReference>
<comment type="similarity">
    <text evidence="1">Belongs to the LysR transcriptional regulatory family.</text>
</comment>
<dbReference type="GO" id="GO:0003700">
    <property type="term" value="F:DNA-binding transcription factor activity"/>
    <property type="evidence" value="ECO:0007669"/>
    <property type="project" value="InterPro"/>
</dbReference>
<evidence type="ECO:0000313" key="6">
    <source>
        <dbReference type="EMBL" id="CUH65833.1"/>
    </source>
</evidence>
<keyword evidence="8" id="KW-1185">Reference proteome</keyword>
<dbReference type="InterPro" id="IPR036388">
    <property type="entry name" value="WH-like_DNA-bd_sf"/>
</dbReference>
<name>A0A0P1FQY6_9RHOB</name>
<dbReference type="InterPro" id="IPR005119">
    <property type="entry name" value="LysR_subst-bd"/>
</dbReference>
<evidence type="ECO:0000313" key="8">
    <source>
        <dbReference type="Proteomes" id="UP000051086"/>
    </source>
</evidence>
<dbReference type="Pfam" id="PF03466">
    <property type="entry name" value="LysR_substrate"/>
    <property type="match status" value="1"/>
</dbReference>
<protein>
    <submittedName>
        <fullName evidence="7">HTH-type transcriptional activator CmpR</fullName>
    </submittedName>
</protein>
<accession>A0A0P1FQY6</accession>
<keyword evidence="4" id="KW-0804">Transcription</keyword>
<dbReference type="SUPFAM" id="SSF46785">
    <property type="entry name" value="Winged helix' DNA-binding domain"/>
    <property type="match status" value="1"/>
</dbReference>
<dbReference type="EMBL" id="CYSC01000007">
    <property type="protein sequence ID" value="CUH70694.1"/>
    <property type="molecule type" value="Genomic_DNA"/>
</dbReference>
<dbReference type="PANTHER" id="PTHR30126:SF39">
    <property type="entry name" value="HTH-TYPE TRANSCRIPTIONAL REGULATOR CYSL"/>
    <property type="match status" value="1"/>
</dbReference>
<dbReference type="CDD" id="cd08420">
    <property type="entry name" value="PBP2_CysL_like"/>
    <property type="match status" value="1"/>
</dbReference>
<keyword evidence="3" id="KW-0238">DNA-binding</keyword>
<evidence type="ECO:0000256" key="3">
    <source>
        <dbReference type="ARBA" id="ARBA00023125"/>
    </source>
</evidence>
<reference evidence="6 8" key="2">
    <citation type="submission" date="2015-09" db="EMBL/GenBank/DDBJ databases">
        <authorList>
            <person name="Rodrigo-Torres L."/>
            <person name="Arahal D.R."/>
        </authorList>
    </citation>
    <scope>NUCLEOTIDE SEQUENCE [LARGE SCALE GENOMIC DNA]</scope>
    <source>
        <strain evidence="6 8">CECT 5118</strain>
    </source>
</reference>
<dbReference type="RefSeq" id="WP_058242012.1">
    <property type="nucleotide sequence ID" value="NZ_CYSB01000025.1"/>
</dbReference>
<gene>
    <name evidence="7" type="primary">cmpR</name>
    <name evidence="6" type="ORF">TL5118_01492</name>
    <name evidence="7" type="ORF">TL5120_00474</name>
</gene>
<keyword evidence="2" id="KW-0805">Transcription regulation</keyword>
<feature type="domain" description="HTH lysR-type" evidence="5">
    <location>
        <begin position="1"/>
        <end position="58"/>
    </location>
</feature>
<dbReference type="PANTHER" id="PTHR30126">
    <property type="entry name" value="HTH-TYPE TRANSCRIPTIONAL REGULATOR"/>
    <property type="match status" value="1"/>
</dbReference>
<dbReference type="Proteomes" id="UP000051086">
    <property type="component" value="Unassembled WGS sequence"/>
</dbReference>
<dbReference type="InterPro" id="IPR036390">
    <property type="entry name" value="WH_DNA-bd_sf"/>
</dbReference>
<evidence type="ECO:0000313" key="9">
    <source>
        <dbReference type="Proteomes" id="UP000051887"/>
    </source>
</evidence>
<dbReference type="OrthoDB" id="9803735at2"/>
<evidence type="ECO:0000259" key="5">
    <source>
        <dbReference type="PROSITE" id="PS50931"/>
    </source>
</evidence>
<dbReference type="Gene3D" id="1.10.10.10">
    <property type="entry name" value="Winged helix-like DNA-binding domain superfamily/Winged helix DNA-binding domain"/>
    <property type="match status" value="1"/>
</dbReference>
<dbReference type="SUPFAM" id="SSF53850">
    <property type="entry name" value="Periplasmic binding protein-like II"/>
    <property type="match status" value="1"/>
</dbReference>
<dbReference type="PROSITE" id="PS50931">
    <property type="entry name" value="HTH_LYSR"/>
    <property type="match status" value="1"/>
</dbReference>
<evidence type="ECO:0000256" key="4">
    <source>
        <dbReference type="ARBA" id="ARBA00023163"/>
    </source>
</evidence>
<evidence type="ECO:0000313" key="7">
    <source>
        <dbReference type="EMBL" id="CUH70694.1"/>
    </source>
</evidence>
<reference evidence="7 9" key="1">
    <citation type="submission" date="2015-09" db="EMBL/GenBank/DDBJ databases">
        <authorList>
            <consortium name="Swine Surveillance"/>
        </authorList>
    </citation>
    <scope>NUCLEOTIDE SEQUENCE [LARGE SCALE GENOMIC DNA]</scope>
    <source>
        <strain evidence="7 9">5120</strain>
    </source>
</reference>
<organism evidence="7 9">
    <name type="scientific">Thalassovita autumnalis</name>
    <dbReference type="NCBI Taxonomy" id="2072972"/>
    <lineage>
        <taxon>Bacteria</taxon>
        <taxon>Pseudomonadati</taxon>
        <taxon>Pseudomonadota</taxon>
        <taxon>Alphaproteobacteria</taxon>
        <taxon>Rhodobacterales</taxon>
        <taxon>Roseobacteraceae</taxon>
        <taxon>Thalassovita</taxon>
    </lineage>
</organism>
<evidence type="ECO:0000256" key="1">
    <source>
        <dbReference type="ARBA" id="ARBA00009437"/>
    </source>
</evidence>
<dbReference type="Pfam" id="PF00126">
    <property type="entry name" value="HTH_1"/>
    <property type="match status" value="1"/>
</dbReference>
<dbReference type="EMBL" id="CYSB01000025">
    <property type="protein sequence ID" value="CUH65833.1"/>
    <property type="molecule type" value="Genomic_DNA"/>
</dbReference>
<dbReference type="InterPro" id="IPR000847">
    <property type="entry name" value="LysR_HTH_N"/>
</dbReference>
<dbReference type="AlphaFoldDB" id="A0A0P1FQY6"/>
<dbReference type="PRINTS" id="PR00039">
    <property type="entry name" value="HTHLYSR"/>
</dbReference>
<evidence type="ECO:0000256" key="2">
    <source>
        <dbReference type="ARBA" id="ARBA00023015"/>
    </source>
</evidence>
<dbReference type="Proteomes" id="UP000051887">
    <property type="component" value="Unassembled WGS sequence"/>
</dbReference>